<protein>
    <submittedName>
        <fullName evidence="1">Uncharacterized protein</fullName>
    </submittedName>
</protein>
<sequence>MSSTNTAATGAAPDATSQPDQPKPVKFEVSDVSKHSSPLGEGNYIRDEVLNGKTRDSNSNFFAKHMFDLGIELYVLAFHRATKPKPTKPCNHANAPPNLLLKSESAAIPIRKRIEVIADDEQEIIEAARRMVDKYDFVVTSGGIGQSLTPTHKGLRDNLSFVRL</sequence>
<dbReference type="Proteomes" id="UP001234202">
    <property type="component" value="Unassembled WGS sequence"/>
</dbReference>
<keyword evidence="2" id="KW-1185">Reference proteome</keyword>
<accession>A0ACC2XWD1</accession>
<proteinExistence type="predicted"/>
<evidence type="ECO:0000313" key="2">
    <source>
        <dbReference type="Proteomes" id="UP001234202"/>
    </source>
</evidence>
<organism evidence="1 2">
    <name type="scientific">Naganishia onofrii</name>
    <dbReference type="NCBI Taxonomy" id="1851511"/>
    <lineage>
        <taxon>Eukaryota</taxon>
        <taxon>Fungi</taxon>
        <taxon>Dikarya</taxon>
        <taxon>Basidiomycota</taxon>
        <taxon>Agaricomycotina</taxon>
        <taxon>Tremellomycetes</taxon>
        <taxon>Filobasidiales</taxon>
        <taxon>Filobasidiaceae</taxon>
        <taxon>Naganishia</taxon>
    </lineage>
</organism>
<reference evidence="1" key="1">
    <citation type="submission" date="2023-04" db="EMBL/GenBank/DDBJ databases">
        <title>Draft Genome sequencing of Naganishia species isolated from polar environments using Oxford Nanopore Technology.</title>
        <authorList>
            <person name="Leo P."/>
            <person name="Venkateswaran K."/>
        </authorList>
    </citation>
    <scope>NUCLEOTIDE SEQUENCE</scope>
    <source>
        <strain evidence="1">DBVPG 5303</strain>
    </source>
</reference>
<gene>
    <name evidence="1" type="ORF">QFC24_001075</name>
</gene>
<name>A0ACC2XWD1_9TREE</name>
<evidence type="ECO:0000313" key="1">
    <source>
        <dbReference type="EMBL" id="KAJ9127665.1"/>
    </source>
</evidence>
<dbReference type="EMBL" id="JASBWV010000002">
    <property type="protein sequence ID" value="KAJ9127665.1"/>
    <property type="molecule type" value="Genomic_DNA"/>
</dbReference>
<comment type="caution">
    <text evidence="1">The sequence shown here is derived from an EMBL/GenBank/DDBJ whole genome shotgun (WGS) entry which is preliminary data.</text>
</comment>